<evidence type="ECO:0000256" key="13">
    <source>
        <dbReference type="ARBA" id="ARBA00023136"/>
    </source>
</evidence>
<feature type="transmembrane region" description="Helical" evidence="16">
    <location>
        <begin position="84"/>
        <end position="103"/>
    </location>
</feature>
<dbReference type="EC" id="7.1.1.2" evidence="3"/>
<feature type="transmembrane region" description="Helical" evidence="16">
    <location>
        <begin position="6"/>
        <end position="29"/>
    </location>
</feature>
<keyword evidence="13 16" id="KW-0472">Membrane</keyword>
<feature type="transmembrane region" description="Helical" evidence="16">
    <location>
        <begin position="124"/>
        <end position="145"/>
    </location>
</feature>
<evidence type="ECO:0000256" key="14">
    <source>
        <dbReference type="ARBA" id="ARBA00031019"/>
    </source>
</evidence>
<evidence type="ECO:0000256" key="6">
    <source>
        <dbReference type="ARBA" id="ARBA00022660"/>
    </source>
</evidence>
<comment type="similarity">
    <text evidence="2">Belongs to the complex I subunit 6 family.</text>
</comment>
<evidence type="ECO:0000256" key="10">
    <source>
        <dbReference type="ARBA" id="ARBA00022989"/>
    </source>
</evidence>
<gene>
    <name evidence="17" type="primary">ND6</name>
</gene>
<keyword evidence="12 17" id="KW-0496">Mitochondrion</keyword>
<dbReference type="InterPro" id="IPR050269">
    <property type="entry name" value="ComplexI_Subunit6"/>
</dbReference>
<keyword evidence="8" id="KW-1278">Translocase</keyword>
<feature type="transmembrane region" description="Helical" evidence="16">
    <location>
        <begin position="50"/>
        <end position="72"/>
    </location>
</feature>
<evidence type="ECO:0000256" key="11">
    <source>
        <dbReference type="ARBA" id="ARBA00023027"/>
    </source>
</evidence>
<dbReference type="PANTHER" id="PTHR11435:SF1">
    <property type="entry name" value="NADH-UBIQUINONE OXIDOREDUCTASE CHAIN 6"/>
    <property type="match status" value="1"/>
</dbReference>
<evidence type="ECO:0000256" key="7">
    <source>
        <dbReference type="ARBA" id="ARBA00022692"/>
    </source>
</evidence>
<evidence type="ECO:0000256" key="2">
    <source>
        <dbReference type="ARBA" id="ARBA00005698"/>
    </source>
</evidence>
<keyword evidence="5" id="KW-0813">Transport</keyword>
<keyword evidence="6" id="KW-0679">Respiratory chain</keyword>
<comment type="catalytic activity">
    <reaction evidence="15">
        <text>a ubiquinone + NADH + 5 H(+)(in) = a ubiquinol + NAD(+) + 4 H(+)(out)</text>
        <dbReference type="Rhea" id="RHEA:29091"/>
        <dbReference type="Rhea" id="RHEA-COMP:9565"/>
        <dbReference type="Rhea" id="RHEA-COMP:9566"/>
        <dbReference type="ChEBI" id="CHEBI:15378"/>
        <dbReference type="ChEBI" id="CHEBI:16389"/>
        <dbReference type="ChEBI" id="CHEBI:17976"/>
        <dbReference type="ChEBI" id="CHEBI:57540"/>
        <dbReference type="ChEBI" id="CHEBI:57945"/>
        <dbReference type="EC" id="7.1.1.2"/>
    </reaction>
</comment>
<evidence type="ECO:0000256" key="15">
    <source>
        <dbReference type="ARBA" id="ARBA00049551"/>
    </source>
</evidence>
<keyword evidence="11" id="KW-0520">NAD</keyword>
<dbReference type="GO" id="GO:0031966">
    <property type="term" value="C:mitochondrial membrane"/>
    <property type="evidence" value="ECO:0007669"/>
    <property type="project" value="UniProtKB-SubCell"/>
</dbReference>
<evidence type="ECO:0000256" key="4">
    <source>
        <dbReference type="ARBA" id="ARBA00021095"/>
    </source>
</evidence>
<keyword evidence="10 16" id="KW-1133">Transmembrane helix</keyword>
<evidence type="ECO:0000256" key="12">
    <source>
        <dbReference type="ARBA" id="ARBA00023128"/>
    </source>
</evidence>
<sequence>MILLYYIFIFLSILMTLASHPIFMLTIIISQTLNICSILWILTKSSWFSLILFLIFLGGLMILFVYIVSLASNEIFDLKLFENKILMTLFLLIFMSLPLKTFFTKMEKNFDSLILNKILIIFSNNMILPTTLIMTYLLLVLIIAVKISSKMEGPIRNFT</sequence>
<evidence type="ECO:0000313" key="17">
    <source>
        <dbReference type="EMBL" id="QID03256.1"/>
    </source>
</evidence>
<keyword evidence="7 16" id="KW-0812">Transmembrane</keyword>
<evidence type="ECO:0000256" key="9">
    <source>
        <dbReference type="ARBA" id="ARBA00022982"/>
    </source>
</evidence>
<comment type="subcellular location">
    <subcellularLocation>
        <location evidence="1">Mitochondrion membrane</location>
        <topology evidence="1">Multi-pass membrane protein</topology>
    </subcellularLocation>
</comment>
<accession>A0A6G6A4M9</accession>
<evidence type="ECO:0000256" key="16">
    <source>
        <dbReference type="SAM" id="Phobius"/>
    </source>
</evidence>
<dbReference type="PANTHER" id="PTHR11435">
    <property type="entry name" value="NADH UBIQUINONE OXIDOREDUCTASE SUBUNIT ND6"/>
    <property type="match status" value="1"/>
</dbReference>
<evidence type="ECO:0000256" key="8">
    <source>
        <dbReference type="ARBA" id="ARBA00022967"/>
    </source>
</evidence>
<reference evidence="17" key="1">
    <citation type="journal article" date="2019" name="Mitochondrial DNA Part B Resour">
        <title>Characterization of the complete mitochondrial genome of Homidia socia (Collembola: Entomobryidae).</title>
        <authorList>
            <person name="Wu J."/>
            <person name="Chen K."/>
        </authorList>
    </citation>
    <scope>NUCLEOTIDE SEQUENCE</scope>
    <source>
        <strain evidence="17">TZ</strain>
        <tissue evidence="17">Whole body</tissue>
    </source>
</reference>
<evidence type="ECO:0000256" key="1">
    <source>
        <dbReference type="ARBA" id="ARBA00004225"/>
    </source>
</evidence>
<geneLocation type="mitochondrion" evidence="17"/>
<protein>
    <recommendedName>
        <fullName evidence="4">NADH-ubiquinone oxidoreductase chain 6</fullName>
        <ecNumber evidence="3">7.1.1.2</ecNumber>
    </recommendedName>
    <alternativeName>
        <fullName evidence="14">NADH dehydrogenase subunit 6</fullName>
    </alternativeName>
</protein>
<evidence type="ECO:0000256" key="5">
    <source>
        <dbReference type="ARBA" id="ARBA00022448"/>
    </source>
</evidence>
<organism evidence="17">
    <name type="scientific">Homidia socia</name>
    <dbReference type="NCBI Taxonomy" id="301514"/>
    <lineage>
        <taxon>Eukaryota</taxon>
        <taxon>Metazoa</taxon>
        <taxon>Ecdysozoa</taxon>
        <taxon>Arthropoda</taxon>
        <taxon>Hexapoda</taxon>
        <taxon>Collembola</taxon>
        <taxon>Entomobryomorpha</taxon>
        <taxon>Entomobryoidea</taxon>
        <taxon>Entomobryidae</taxon>
        <taxon>Entomobryinae</taxon>
        <taxon>Homidia</taxon>
    </lineage>
</organism>
<proteinExistence type="inferred from homology"/>
<dbReference type="GO" id="GO:0008137">
    <property type="term" value="F:NADH dehydrogenase (ubiquinone) activity"/>
    <property type="evidence" value="ECO:0007669"/>
    <property type="project" value="UniProtKB-EC"/>
</dbReference>
<name>A0A6G6A4M9_9HEXA</name>
<evidence type="ECO:0000256" key="3">
    <source>
        <dbReference type="ARBA" id="ARBA00012944"/>
    </source>
</evidence>
<dbReference type="EMBL" id="MN480464">
    <property type="protein sequence ID" value="QID03256.1"/>
    <property type="molecule type" value="Genomic_DNA"/>
</dbReference>
<dbReference type="AlphaFoldDB" id="A0A6G6A4M9"/>
<keyword evidence="9" id="KW-0249">Electron transport</keyword>